<dbReference type="Proteomes" id="UP000827092">
    <property type="component" value="Unassembled WGS sequence"/>
</dbReference>
<name>A0AAV6UGY1_9ARAC</name>
<organism evidence="1 2">
    <name type="scientific">Oedothorax gibbosus</name>
    <dbReference type="NCBI Taxonomy" id="931172"/>
    <lineage>
        <taxon>Eukaryota</taxon>
        <taxon>Metazoa</taxon>
        <taxon>Ecdysozoa</taxon>
        <taxon>Arthropoda</taxon>
        <taxon>Chelicerata</taxon>
        <taxon>Arachnida</taxon>
        <taxon>Araneae</taxon>
        <taxon>Araneomorphae</taxon>
        <taxon>Entelegynae</taxon>
        <taxon>Araneoidea</taxon>
        <taxon>Linyphiidae</taxon>
        <taxon>Erigoninae</taxon>
        <taxon>Oedothorax</taxon>
    </lineage>
</organism>
<reference evidence="1 2" key="1">
    <citation type="journal article" date="2022" name="Nat. Ecol. Evol.">
        <title>A masculinizing supergene underlies an exaggerated male reproductive morph in a spider.</title>
        <authorList>
            <person name="Hendrickx F."/>
            <person name="De Corte Z."/>
            <person name="Sonet G."/>
            <person name="Van Belleghem S.M."/>
            <person name="Kostlbacher S."/>
            <person name="Vangestel C."/>
        </authorList>
    </citation>
    <scope>NUCLEOTIDE SEQUENCE [LARGE SCALE GENOMIC DNA]</scope>
    <source>
        <strain evidence="1">W744_W776</strain>
    </source>
</reference>
<protein>
    <submittedName>
        <fullName evidence="1">Uncharacterized protein</fullName>
    </submittedName>
</protein>
<dbReference type="AlphaFoldDB" id="A0AAV6UGY1"/>
<proteinExistence type="predicted"/>
<gene>
    <name evidence="1" type="ORF">JTE90_028728</name>
</gene>
<evidence type="ECO:0000313" key="1">
    <source>
        <dbReference type="EMBL" id="KAG8182906.1"/>
    </source>
</evidence>
<keyword evidence="2" id="KW-1185">Reference proteome</keyword>
<comment type="caution">
    <text evidence="1">The sequence shown here is derived from an EMBL/GenBank/DDBJ whole genome shotgun (WGS) entry which is preliminary data.</text>
</comment>
<dbReference type="EMBL" id="JAFNEN010000441">
    <property type="protein sequence ID" value="KAG8182906.1"/>
    <property type="molecule type" value="Genomic_DNA"/>
</dbReference>
<sequence>MNILRNGHSFKIDGKDYFFKAVIIGTPADTLASNQLWGFKEGVAKAKRCWRTCVADRPYIFEKFFEEDFALRTTIDHLEKCDDLEEASPKTKKTNQQNLQH</sequence>
<evidence type="ECO:0000313" key="2">
    <source>
        <dbReference type="Proteomes" id="UP000827092"/>
    </source>
</evidence>
<accession>A0AAV6UGY1</accession>